<comment type="function">
    <text evidence="7">Stabilizer subunit of the dolichol-phosphate mannose (DPM) synthase complex; tethers catalytic subunit to the ER.</text>
</comment>
<evidence type="ECO:0000256" key="6">
    <source>
        <dbReference type="ARBA" id="ARBA00023136"/>
    </source>
</evidence>
<feature type="transmembrane region" description="Helical" evidence="7">
    <location>
        <begin position="43"/>
        <end position="64"/>
    </location>
</feature>
<dbReference type="GO" id="GO:0033185">
    <property type="term" value="C:dolichol-phosphate-mannose synthase complex"/>
    <property type="evidence" value="ECO:0007669"/>
    <property type="project" value="TreeGrafter"/>
</dbReference>
<dbReference type="RefSeq" id="XP_028475421.1">
    <property type="nucleotide sequence ID" value="XM_028624349.1"/>
</dbReference>
<keyword evidence="3 7" id="KW-0812">Transmembrane</keyword>
<feature type="transmembrane region" description="Helical" evidence="7">
    <location>
        <begin position="7"/>
        <end position="31"/>
    </location>
</feature>
<dbReference type="GeneID" id="39593597"/>
<accession>A0A427XNX1</accession>
<dbReference type="UniPathway" id="UPA00378"/>
<keyword evidence="5 7" id="KW-1133">Transmembrane helix</keyword>
<evidence type="ECO:0000256" key="7">
    <source>
        <dbReference type="RuleBase" id="RU365085"/>
    </source>
</evidence>
<comment type="subunit">
    <text evidence="7">Component of the dolichol-phosphate mannose (DPM) synthase complex.</text>
</comment>
<dbReference type="Pfam" id="PF08285">
    <property type="entry name" value="DPM3"/>
    <property type="match status" value="1"/>
</dbReference>
<protein>
    <recommendedName>
        <fullName evidence="7">Dolichol-phosphate mannosyltransferase subunit 3</fullName>
    </recommendedName>
</protein>
<dbReference type="AlphaFoldDB" id="A0A427XNX1"/>
<dbReference type="PANTHER" id="PTHR16433">
    <property type="entry name" value="DOLICHOL-PHOSPHATE MANNOSYLTRANSFERASE SUBUNIT 3"/>
    <property type="match status" value="1"/>
</dbReference>
<comment type="pathway">
    <text evidence="7">Protein modification; protein glycosylation.</text>
</comment>
<dbReference type="GO" id="GO:0005789">
    <property type="term" value="C:endoplasmic reticulum membrane"/>
    <property type="evidence" value="ECO:0007669"/>
    <property type="project" value="UniProtKB-SubCell"/>
</dbReference>
<evidence type="ECO:0000256" key="5">
    <source>
        <dbReference type="ARBA" id="ARBA00022989"/>
    </source>
</evidence>
<proteinExistence type="inferred from homology"/>
<evidence type="ECO:0000313" key="9">
    <source>
        <dbReference type="Proteomes" id="UP000279236"/>
    </source>
</evidence>
<gene>
    <name evidence="8" type="ORF">EHS24_009054</name>
</gene>
<dbReference type="GO" id="GO:0006506">
    <property type="term" value="P:GPI anchor biosynthetic process"/>
    <property type="evidence" value="ECO:0007669"/>
    <property type="project" value="TreeGrafter"/>
</dbReference>
<evidence type="ECO:0000256" key="1">
    <source>
        <dbReference type="ARBA" id="ARBA00004477"/>
    </source>
</evidence>
<reference evidence="8 9" key="1">
    <citation type="submission" date="2018-11" db="EMBL/GenBank/DDBJ databases">
        <title>Genome sequence of Apiotrichum porosum DSM 27194.</title>
        <authorList>
            <person name="Aliyu H."/>
            <person name="Gorte O."/>
            <person name="Ochsenreither K."/>
        </authorList>
    </citation>
    <scope>NUCLEOTIDE SEQUENCE [LARGE SCALE GENOMIC DNA]</scope>
    <source>
        <strain evidence="8 9">DSM 27194</strain>
    </source>
</reference>
<comment type="caution">
    <text evidence="8">The sequence shown here is derived from an EMBL/GenBank/DDBJ whole genome shotgun (WGS) entry which is preliminary data.</text>
</comment>
<evidence type="ECO:0000256" key="3">
    <source>
        <dbReference type="ARBA" id="ARBA00022692"/>
    </source>
</evidence>
<organism evidence="8 9">
    <name type="scientific">Apiotrichum porosum</name>
    <dbReference type="NCBI Taxonomy" id="105984"/>
    <lineage>
        <taxon>Eukaryota</taxon>
        <taxon>Fungi</taxon>
        <taxon>Dikarya</taxon>
        <taxon>Basidiomycota</taxon>
        <taxon>Agaricomycotina</taxon>
        <taxon>Tremellomycetes</taxon>
        <taxon>Trichosporonales</taxon>
        <taxon>Trichosporonaceae</taxon>
        <taxon>Apiotrichum</taxon>
    </lineage>
</organism>
<evidence type="ECO:0000256" key="4">
    <source>
        <dbReference type="ARBA" id="ARBA00022824"/>
    </source>
</evidence>
<dbReference type="EMBL" id="RSCE01000008">
    <property type="protein sequence ID" value="RSH80474.1"/>
    <property type="molecule type" value="Genomic_DNA"/>
</dbReference>
<dbReference type="PANTHER" id="PTHR16433:SF0">
    <property type="entry name" value="DOLICHOL-PHOSPHATE MANNOSYLTRANSFERASE SUBUNIT 3"/>
    <property type="match status" value="1"/>
</dbReference>
<dbReference type="InterPro" id="IPR013174">
    <property type="entry name" value="DPM3"/>
</dbReference>
<dbReference type="STRING" id="105984.A0A427XNX1"/>
<dbReference type="Proteomes" id="UP000279236">
    <property type="component" value="Unassembled WGS sequence"/>
</dbReference>
<keyword evidence="9" id="KW-1185">Reference proteome</keyword>
<evidence type="ECO:0000313" key="8">
    <source>
        <dbReference type="EMBL" id="RSH80474.1"/>
    </source>
</evidence>
<keyword evidence="4 7" id="KW-0256">Endoplasmic reticulum</keyword>
<keyword evidence="6 7" id="KW-0472">Membrane</keyword>
<sequence>MSKGTRFVTIAIPAVVAYLLMLINVLPVPFVSAETADQILPVIPWWLLVAFGAFSLTSLGLGLLRFHDTPEAYESLLAEIAQAKNELRDQGVEVD</sequence>
<comment type="similarity">
    <text evidence="2 7">Belongs to the DPM3 family.</text>
</comment>
<comment type="subcellular location">
    <subcellularLocation>
        <location evidence="1 7">Endoplasmic reticulum membrane</location>
        <topology evidence="1 7">Multi-pass membrane protein</topology>
    </subcellularLocation>
</comment>
<evidence type="ECO:0000256" key="2">
    <source>
        <dbReference type="ARBA" id="ARBA00010430"/>
    </source>
</evidence>
<dbReference type="OrthoDB" id="2014333at2759"/>
<name>A0A427XNX1_9TREE</name>